<evidence type="ECO:0000313" key="1">
    <source>
        <dbReference type="EMBL" id="KAH8507502.1"/>
    </source>
</evidence>
<name>A0A8T2YR63_POPDE</name>
<dbReference type="AlphaFoldDB" id="A0A8T2YR63"/>
<comment type="caution">
    <text evidence="1">The sequence shown here is derived from an EMBL/GenBank/DDBJ whole genome shotgun (WGS) entry which is preliminary data.</text>
</comment>
<evidence type="ECO:0000313" key="2">
    <source>
        <dbReference type="Proteomes" id="UP000807159"/>
    </source>
</evidence>
<dbReference type="EMBL" id="JACEGQ020000005">
    <property type="protein sequence ID" value="KAH8507502.1"/>
    <property type="molecule type" value="Genomic_DNA"/>
</dbReference>
<sequence length="161" mass="18601">MTDFPINGVDLFVIIAWNDTMSVATNESSFMVVSKVFNQTRLAFTPRASDKSATLYPLFIHHLVGTFKSHREVSYDLAWEGNKIIAKVTRFQYVAGCVWPVKDFWIRNMVGRWNSSYHFCTHGMVPVDSTGIEEEEEEDEEERVPLCRFLHISPEVLFQMS</sequence>
<protein>
    <submittedName>
        <fullName evidence="1">Uncharacterized protein</fullName>
    </submittedName>
</protein>
<reference evidence="1" key="1">
    <citation type="journal article" date="2021" name="J. Hered.">
        <title>Genome Assembly of Salicaceae Populus deltoides (Eastern Cottonwood) I-69 Based on Nanopore Sequencing and Hi-C Technologies.</title>
        <authorList>
            <person name="Bai S."/>
            <person name="Wu H."/>
            <person name="Zhang J."/>
            <person name="Pan Z."/>
            <person name="Zhao W."/>
            <person name="Li Z."/>
            <person name="Tong C."/>
        </authorList>
    </citation>
    <scope>NUCLEOTIDE SEQUENCE</scope>
    <source>
        <tissue evidence="1">Leaf</tissue>
    </source>
</reference>
<keyword evidence="2" id="KW-1185">Reference proteome</keyword>
<organism evidence="1 2">
    <name type="scientific">Populus deltoides</name>
    <name type="common">Eastern poplar</name>
    <name type="synonym">Eastern cottonwood</name>
    <dbReference type="NCBI Taxonomy" id="3696"/>
    <lineage>
        <taxon>Eukaryota</taxon>
        <taxon>Viridiplantae</taxon>
        <taxon>Streptophyta</taxon>
        <taxon>Embryophyta</taxon>
        <taxon>Tracheophyta</taxon>
        <taxon>Spermatophyta</taxon>
        <taxon>Magnoliopsida</taxon>
        <taxon>eudicotyledons</taxon>
        <taxon>Gunneridae</taxon>
        <taxon>Pentapetalae</taxon>
        <taxon>rosids</taxon>
        <taxon>fabids</taxon>
        <taxon>Malpighiales</taxon>
        <taxon>Salicaceae</taxon>
        <taxon>Saliceae</taxon>
        <taxon>Populus</taxon>
    </lineage>
</organism>
<dbReference type="Proteomes" id="UP000807159">
    <property type="component" value="Chromosome 5"/>
</dbReference>
<proteinExistence type="predicted"/>
<accession>A0A8T2YR63</accession>
<gene>
    <name evidence="1" type="ORF">H0E87_009882</name>
</gene>